<evidence type="ECO:0000313" key="10">
    <source>
        <dbReference type="EMBL" id="JAG02090.1"/>
    </source>
</evidence>
<sequence length="453" mass="49749">MPADEDAQAQMELEEEGFSTGTNQSGSQSKSSEIRKVYLPGSAPLGDNEELVHDPSAYVMLHEAQTGSPCLSFDIITDGEGNNRTGFPQTAYIVAGTQTERANGNSIILMKASQLHKTLKEDDSDDSESESEEEDDDEETPKTGAPLMEFALIRHHGCVNRIRATAVSDKVLACAWSELGKVSIVDISPQLQTLADPSSMDPETRKKKTKSPGESVKPLFVFHGHKDEGYGIDWSSVQPGVLATGDCQRNLHIWTPNESGWTVGESLLGHTHSVEDIQWSPKEPNVLASCSVDKSIRIWDTREHPNSACKLTIEAAHGSDINVISWNKQEPLIVSGCDEGTLKIWDLRQFSSGSEVAILKHHMDSITSVEWCPQESSVFASSGADHQIALWDLAVERDDADPIEPELKNLPPQLLFIHQGQTEIKELHWHSQIPGMVISTANSGFNFFKTISV</sequence>
<dbReference type="GO" id="GO:0042254">
    <property type="term" value="P:ribosome biogenesis"/>
    <property type="evidence" value="ECO:0007669"/>
    <property type="project" value="TreeGrafter"/>
</dbReference>
<evidence type="ECO:0000313" key="9">
    <source>
        <dbReference type="EMBL" id="JAG02089.1"/>
    </source>
</evidence>
<dbReference type="SMART" id="SM00320">
    <property type="entry name" value="WD40"/>
    <property type="match status" value="4"/>
</dbReference>
<feature type="region of interest" description="Disordered" evidence="7">
    <location>
        <begin position="1"/>
        <end position="34"/>
    </location>
</feature>
<dbReference type="InterPro" id="IPR036322">
    <property type="entry name" value="WD40_repeat_dom_sf"/>
</dbReference>
<dbReference type="Pfam" id="PF00400">
    <property type="entry name" value="WD40"/>
    <property type="match status" value="3"/>
</dbReference>
<gene>
    <name evidence="11" type="primary">Grwd1_2</name>
    <name evidence="10" type="synonym">Grwd1_0</name>
    <name evidence="9" type="synonym">Grwd1_1</name>
    <name evidence="11" type="ORF">CM83_54757</name>
    <name evidence="10" type="ORF">CM83_54760</name>
    <name evidence="9" type="ORF">CM83_54762</name>
</gene>
<feature type="repeat" description="WD" evidence="6">
    <location>
        <begin position="359"/>
        <end position="393"/>
    </location>
</feature>
<evidence type="ECO:0000256" key="5">
    <source>
        <dbReference type="ARBA" id="ARBA00040876"/>
    </source>
</evidence>
<reference evidence="11" key="2">
    <citation type="submission" date="2014-07" db="EMBL/GenBank/DDBJ databases">
        <authorList>
            <person name="Hull J."/>
        </authorList>
    </citation>
    <scope>NUCLEOTIDE SEQUENCE</scope>
</reference>
<dbReference type="Pfam" id="PF12265">
    <property type="entry name" value="CAF1C_H4-bd"/>
    <property type="match status" value="1"/>
</dbReference>
<feature type="compositionally biased region" description="Polar residues" evidence="7">
    <location>
        <begin position="19"/>
        <end position="31"/>
    </location>
</feature>
<dbReference type="PROSITE" id="PS50294">
    <property type="entry name" value="WD_REPEATS_REGION"/>
    <property type="match status" value="3"/>
</dbReference>
<proteinExistence type="predicted"/>
<dbReference type="EMBL" id="GBHO01041514">
    <property type="protein sequence ID" value="JAG02090.1"/>
    <property type="molecule type" value="Transcribed_RNA"/>
</dbReference>
<dbReference type="EMBL" id="GBHO01021480">
    <property type="protein sequence ID" value="JAG22124.1"/>
    <property type="molecule type" value="Transcribed_RNA"/>
</dbReference>
<dbReference type="SUPFAM" id="SSF50978">
    <property type="entry name" value="WD40 repeat-like"/>
    <property type="match status" value="1"/>
</dbReference>
<accession>A0A0A9XQC4</accession>
<dbReference type="GO" id="GO:0005730">
    <property type="term" value="C:nucleolus"/>
    <property type="evidence" value="ECO:0007669"/>
    <property type="project" value="TreeGrafter"/>
</dbReference>
<keyword evidence="2 6" id="KW-0853">WD repeat</keyword>
<dbReference type="Gene3D" id="2.130.10.10">
    <property type="entry name" value="YVTN repeat-like/Quinoprotein amine dehydrogenase"/>
    <property type="match status" value="1"/>
</dbReference>
<dbReference type="PRINTS" id="PR00320">
    <property type="entry name" value="GPROTEINBRPT"/>
</dbReference>
<feature type="repeat" description="WD" evidence="6">
    <location>
        <begin position="314"/>
        <end position="348"/>
    </location>
</feature>
<protein>
    <recommendedName>
        <fullName evidence="5">Glutamate-rich WD repeat-containing protein 1</fullName>
    </recommendedName>
</protein>
<dbReference type="InterPro" id="IPR019775">
    <property type="entry name" value="WD40_repeat_CS"/>
</dbReference>
<evidence type="ECO:0000256" key="3">
    <source>
        <dbReference type="ARBA" id="ARBA00022737"/>
    </source>
</evidence>
<dbReference type="InterPro" id="IPR001680">
    <property type="entry name" value="WD40_rpt"/>
</dbReference>
<dbReference type="PROSITE" id="PS50082">
    <property type="entry name" value="WD_REPEATS_2"/>
    <property type="match status" value="3"/>
</dbReference>
<comment type="subcellular location">
    <subcellularLocation>
        <location evidence="1">Nucleus</location>
    </subcellularLocation>
</comment>
<dbReference type="AlphaFoldDB" id="A0A0A9XQC4"/>
<evidence type="ECO:0000313" key="11">
    <source>
        <dbReference type="EMBL" id="JAG22124.1"/>
    </source>
</evidence>
<organism evidence="11">
    <name type="scientific">Lygus hesperus</name>
    <name type="common">Western plant bug</name>
    <dbReference type="NCBI Taxonomy" id="30085"/>
    <lineage>
        <taxon>Eukaryota</taxon>
        <taxon>Metazoa</taxon>
        <taxon>Ecdysozoa</taxon>
        <taxon>Arthropoda</taxon>
        <taxon>Hexapoda</taxon>
        <taxon>Insecta</taxon>
        <taxon>Pterygota</taxon>
        <taxon>Neoptera</taxon>
        <taxon>Paraneoptera</taxon>
        <taxon>Hemiptera</taxon>
        <taxon>Heteroptera</taxon>
        <taxon>Panheteroptera</taxon>
        <taxon>Cimicomorpha</taxon>
        <taxon>Miridae</taxon>
        <taxon>Mirini</taxon>
        <taxon>Lygus</taxon>
    </lineage>
</organism>
<name>A0A0A9XQC4_LYGHE</name>
<reference evidence="11" key="1">
    <citation type="journal article" date="2014" name="PLoS ONE">
        <title>Transcriptome-Based Identification of ABC Transporters in the Western Tarnished Plant Bug Lygus hesperus.</title>
        <authorList>
            <person name="Hull J.J."/>
            <person name="Chaney K."/>
            <person name="Geib S.M."/>
            <person name="Fabrick J.A."/>
            <person name="Brent C.S."/>
            <person name="Walsh D."/>
            <person name="Lavine L.C."/>
        </authorList>
    </citation>
    <scope>NUCLEOTIDE SEQUENCE</scope>
</reference>
<evidence type="ECO:0000256" key="4">
    <source>
        <dbReference type="ARBA" id="ARBA00023242"/>
    </source>
</evidence>
<evidence type="ECO:0000256" key="1">
    <source>
        <dbReference type="ARBA" id="ARBA00004123"/>
    </source>
</evidence>
<dbReference type="EMBL" id="GBHO01041515">
    <property type="protein sequence ID" value="JAG02089.1"/>
    <property type="molecule type" value="Transcribed_RNA"/>
</dbReference>
<keyword evidence="4" id="KW-0539">Nucleus</keyword>
<dbReference type="PANTHER" id="PTHR45903:SF1">
    <property type="entry name" value="GLUTAMATE-RICH WD REPEAT-CONTAINING PROTEIN 1"/>
    <property type="match status" value="1"/>
</dbReference>
<feature type="region of interest" description="Disordered" evidence="7">
    <location>
        <begin position="194"/>
        <end position="217"/>
    </location>
</feature>
<feature type="domain" description="Histone-binding protein RBBP4-like N-terminal" evidence="8">
    <location>
        <begin position="49"/>
        <end position="116"/>
    </location>
</feature>
<feature type="repeat" description="WD" evidence="6">
    <location>
        <begin position="267"/>
        <end position="302"/>
    </location>
</feature>
<dbReference type="PANTHER" id="PTHR45903">
    <property type="entry name" value="GLUTAMATE-RICH WD REPEAT-CONTAINING PROTEIN 1"/>
    <property type="match status" value="1"/>
</dbReference>
<dbReference type="InterPro" id="IPR020472">
    <property type="entry name" value="WD40_PAC1"/>
</dbReference>
<dbReference type="InterPro" id="IPR022052">
    <property type="entry name" value="Histone-bd_RBBP4-like_N"/>
</dbReference>
<evidence type="ECO:0000256" key="2">
    <source>
        <dbReference type="ARBA" id="ARBA00022574"/>
    </source>
</evidence>
<evidence type="ECO:0000259" key="8">
    <source>
        <dbReference type="Pfam" id="PF12265"/>
    </source>
</evidence>
<evidence type="ECO:0000256" key="7">
    <source>
        <dbReference type="SAM" id="MobiDB-lite"/>
    </source>
</evidence>
<dbReference type="InterPro" id="IPR051972">
    <property type="entry name" value="Glutamate-rich_WD_repeat"/>
</dbReference>
<feature type="region of interest" description="Disordered" evidence="7">
    <location>
        <begin position="118"/>
        <end position="143"/>
    </location>
</feature>
<dbReference type="PROSITE" id="PS00678">
    <property type="entry name" value="WD_REPEATS_1"/>
    <property type="match status" value="1"/>
</dbReference>
<evidence type="ECO:0000256" key="6">
    <source>
        <dbReference type="PROSITE-ProRule" id="PRU00221"/>
    </source>
</evidence>
<keyword evidence="3" id="KW-0677">Repeat</keyword>
<feature type="compositionally biased region" description="Acidic residues" evidence="7">
    <location>
        <begin position="1"/>
        <end position="17"/>
    </location>
</feature>
<feature type="compositionally biased region" description="Acidic residues" evidence="7">
    <location>
        <begin position="122"/>
        <end position="139"/>
    </location>
</feature>
<dbReference type="InterPro" id="IPR015943">
    <property type="entry name" value="WD40/YVTN_repeat-like_dom_sf"/>
</dbReference>